<evidence type="ECO:0000256" key="11">
    <source>
        <dbReference type="HAMAP-Rule" id="MF_01462"/>
    </source>
</evidence>
<dbReference type="Pfam" id="PF01891">
    <property type="entry name" value="CbiM"/>
    <property type="match status" value="1"/>
</dbReference>
<keyword evidence="3 11" id="KW-0813">Transport</keyword>
<dbReference type="NCBIfam" id="TIGR00123">
    <property type="entry name" value="cbiM"/>
    <property type="match status" value="1"/>
</dbReference>
<comment type="similarity">
    <text evidence="11">Belongs to the CbiM family.</text>
</comment>
<name>A0A6S6M6C3_9BACT</name>
<feature type="transmembrane region" description="Helical" evidence="11">
    <location>
        <begin position="106"/>
        <end position="134"/>
    </location>
</feature>
<keyword evidence="10 11" id="KW-0170">Cobalt</keyword>
<keyword evidence="7 11" id="KW-1133">Transmembrane helix</keyword>
<dbReference type="PANTHER" id="PTHR43627">
    <property type="match status" value="1"/>
</dbReference>
<feature type="transmembrane region" description="Helical" evidence="11">
    <location>
        <begin position="221"/>
        <end position="238"/>
    </location>
</feature>
<evidence type="ECO:0000313" key="12">
    <source>
        <dbReference type="EMBL" id="BCG48949.1"/>
    </source>
</evidence>
<dbReference type="Gene3D" id="1.10.1760.20">
    <property type="match status" value="1"/>
</dbReference>
<reference evidence="12 13" key="1">
    <citation type="submission" date="2020-06" db="EMBL/GenBank/DDBJ databases">
        <title>Interaction of electrochemicaly active bacteria, Geobacter bremensis R4 on different carbon anode.</title>
        <authorList>
            <person name="Meng L."/>
            <person name="Yoshida N."/>
        </authorList>
    </citation>
    <scope>NUCLEOTIDE SEQUENCE [LARGE SCALE GENOMIC DNA]</scope>
    <source>
        <strain evidence="12 13">R4</strain>
    </source>
</reference>
<dbReference type="AlphaFoldDB" id="A0A6S6M6C3"/>
<feature type="transmembrane region" description="Helical" evidence="11">
    <location>
        <begin position="72"/>
        <end position="94"/>
    </location>
</feature>
<dbReference type="NCBIfam" id="NF006184">
    <property type="entry name" value="PRK08319.1"/>
    <property type="match status" value="1"/>
</dbReference>
<dbReference type="KEGG" id="gbn:GEOBRER4_36990"/>
<gene>
    <name evidence="11" type="primary">cbiM</name>
    <name evidence="12" type="ORF">GEOBRER4_n3845</name>
</gene>
<keyword evidence="4 11" id="KW-1003">Cell membrane</keyword>
<keyword evidence="13" id="KW-1185">Reference proteome</keyword>
<evidence type="ECO:0000256" key="6">
    <source>
        <dbReference type="ARBA" id="ARBA00022692"/>
    </source>
</evidence>
<dbReference type="UniPathway" id="UPA00148"/>
<keyword evidence="9 11" id="KW-0472">Membrane</keyword>
<evidence type="ECO:0000256" key="4">
    <source>
        <dbReference type="ARBA" id="ARBA00022475"/>
    </source>
</evidence>
<keyword evidence="6 11" id="KW-0812">Transmembrane</keyword>
<evidence type="ECO:0000256" key="9">
    <source>
        <dbReference type="ARBA" id="ARBA00023136"/>
    </source>
</evidence>
<dbReference type="Proteomes" id="UP000515472">
    <property type="component" value="Chromosome"/>
</dbReference>
<evidence type="ECO:0000256" key="8">
    <source>
        <dbReference type="ARBA" id="ARBA00023065"/>
    </source>
</evidence>
<accession>A0A6S6M6C3</accession>
<evidence type="ECO:0000256" key="10">
    <source>
        <dbReference type="ARBA" id="ARBA00023285"/>
    </source>
</evidence>
<comment type="pathway">
    <text evidence="11">Cofactor biosynthesis; adenosylcobalamin biosynthesis.</text>
</comment>
<evidence type="ECO:0000256" key="3">
    <source>
        <dbReference type="ARBA" id="ARBA00022448"/>
    </source>
</evidence>
<feature type="transmembrane region" description="Helical" evidence="11">
    <location>
        <begin position="42"/>
        <end position="60"/>
    </location>
</feature>
<protein>
    <recommendedName>
        <fullName evidence="11">Cobalt transport protein CbiM</fullName>
    </recommendedName>
    <alternativeName>
        <fullName evidence="11">Energy-coupling factor transporter probable substrate-capture protein CbiM</fullName>
        <shortName evidence="11">ECF transporter S component CbiM</shortName>
    </alternativeName>
</protein>
<keyword evidence="5 11" id="KW-0169">Cobalamin biosynthesis</keyword>
<dbReference type="HAMAP" id="MF_01462">
    <property type="entry name" value="CbiM"/>
    <property type="match status" value="1"/>
</dbReference>
<dbReference type="GO" id="GO:0043190">
    <property type="term" value="C:ATP-binding cassette (ABC) transporter complex"/>
    <property type="evidence" value="ECO:0007669"/>
    <property type="project" value="InterPro"/>
</dbReference>
<dbReference type="InterPro" id="IPR018024">
    <property type="entry name" value="CbiM"/>
</dbReference>
<dbReference type="EMBL" id="AP023213">
    <property type="protein sequence ID" value="BCG48949.1"/>
    <property type="molecule type" value="Genomic_DNA"/>
</dbReference>
<evidence type="ECO:0000256" key="1">
    <source>
        <dbReference type="ARBA" id="ARBA00004651"/>
    </source>
</evidence>
<evidence type="ECO:0000256" key="2">
    <source>
        <dbReference type="ARBA" id="ARBA00022426"/>
    </source>
</evidence>
<dbReference type="InterPro" id="IPR002751">
    <property type="entry name" value="CbiM/NikMN"/>
</dbReference>
<evidence type="ECO:0000256" key="7">
    <source>
        <dbReference type="ARBA" id="ARBA00022989"/>
    </source>
</evidence>
<proteinExistence type="inferred from homology"/>
<keyword evidence="2 11" id="KW-0171">Cobalt transport</keyword>
<evidence type="ECO:0000256" key="5">
    <source>
        <dbReference type="ARBA" id="ARBA00022573"/>
    </source>
</evidence>
<evidence type="ECO:0000313" key="13">
    <source>
        <dbReference type="Proteomes" id="UP000515472"/>
    </source>
</evidence>
<comment type="subcellular location">
    <subcellularLocation>
        <location evidence="1 11">Cell membrane</location>
        <topology evidence="1 11">Multi-pass membrane protein</topology>
    </subcellularLocation>
</comment>
<feature type="transmembrane region" description="Helical" evidence="11">
    <location>
        <begin position="166"/>
        <end position="188"/>
    </location>
</feature>
<dbReference type="GO" id="GO:0009236">
    <property type="term" value="P:cobalamin biosynthetic process"/>
    <property type="evidence" value="ECO:0007669"/>
    <property type="project" value="UniProtKB-UniRule"/>
</dbReference>
<comment type="subunit">
    <text evidence="11">Forms an energy-coupling factor (ECF) transporter complex composed of an ATP-binding protein (A component, CbiO), a transmembrane protein (T component, CbiQ) and 2 possible substrate-capture proteins (S components, CbiM and CbiN) of unknown stoichimetry.</text>
</comment>
<organism evidence="12 13">
    <name type="scientific">Citrifermentans bremense</name>
    <dbReference type="NCBI Taxonomy" id="60035"/>
    <lineage>
        <taxon>Bacteria</taxon>
        <taxon>Pseudomonadati</taxon>
        <taxon>Thermodesulfobacteriota</taxon>
        <taxon>Desulfuromonadia</taxon>
        <taxon>Geobacterales</taxon>
        <taxon>Geobacteraceae</taxon>
        <taxon>Citrifermentans</taxon>
    </lineage>
</organism>
<dbReference type="PANTHER" id="PTHR43627:SF1">
    <property type="entry name" value="COBALT TRANSPORT PROTEIN CBIM"/>
    <property type="match status" value="1"/>
</dbReference>
<sequence length="259" mass="27033">MLRGVLKKGGRVGFGLMTLVALPLLSATPAFAMHISEGILPFHWAAFWYLVLAPFVALGVRRLNAISREDLSLKPLVGLLAAVVFIISCMPIPVPTAGTCSHPCGTGVAAILVGPLVSVLIAAVSLLIQALFLAHGGLSTLGANTFSMGVVGSFAGWLAFRGARRLGGSLAVAGFVAGLLADWATYAATALILSLGIRGEASFTPLFVKVVLAFLPTQLPLGILEGVITAGMVTLLYRKRPDLLVKMRVITEKELPAHA</sequence>
<keyword evidence="8 11" id="KW-0406">Ion transport</keyword>
<dbReference type="GO" id="GO:0015087">
    <property type="term" value="F:cobalt ion transmembrane transporter activity"/>
    <property type="evidence" value="ECO:0007669"/>
    <property type="project" value="UniProtKB-UniRule"/>
</dbReference>
<feature type="transmembrane region" description="Helical" evidence="11">
    <location>
        <begin position="141"/>
        <end position="160"/>
    </location>
</feature>
<comment type="function">
    <text evidence="11">Part of the energy-coupling factor (ECF) transporter complex CbiMNOQ involved in cobalt import.</text>
</comment>